<dbReference type="InterPro" id="IPR057204">
    <property type="entry name" value="DUF7882"/>
</dbReference>
<feature type="domain" description="DUF7882" evidence="1">
    <location>
        <begin position="8"/>
        <end position="82"/>
    </location>
</feature>
<dbReference type="AlphaFoldDB" id="A0A1R4KN75"/>
<keyword evidence="3" id="KW-1185">Reference proteome</keyword>
<evidence type="ECO:0000313" key="2">
    <source>
        <dbReference type="EMBL" id="SJN45692.1"/>
    </source>
</evidence>
<dbReference type="OrthoDB" id="5123855at2"/>
<sequence>MGRFAPLPDGIEVEDRELAHLEAIIHTKFRRKESFMLVPPPDPGQPAGYVALWFHPSMAVQFAYDTAEHFPLDELTLQQMTDEWIEAA</sequence>
<dbReference type="Pfam" id="PF25355">
    <property type="entry name" value="DUF7882"/>
    <property type="match status" value="1"/>
</dbReference>
<accession>A0A1R4KN75</accession>
<reference evidence="2 3" key="1">
    <citation type="submission" date="2017-02" db="EMBL/GenBank/DDBJ databases">
        <authorList>
            <person name="Peterson S.W."/>
        </authorList>
    </citation>
    <scope>NUCLEOTIDE SEQUENCE [LARGE SCALE GENOMIC DNA]</scope>
    <source>
        <strain evidence="2 3">B Mb 05.01</strain>
    </source>
</reference>
<dbReference type="RefSeq" id="WP_087132869.1">
    <property type="nucleotide sequence ID" value="NZ_FUKO01000039.1"/>
</dbReference>
<evidence type="ECO:0000259" key="1">
    <source>
        <dbReference type="Pfam" id="PF25355"/>
    </source>
</evidence>
<protein>
    <recommendedName>
        <fullName evidence="1">DUF7882 domain-containing protein</fullName>
    </recommendedName>
</protein>
<dbReference type="EMBL" id="FUKO01000039">
    <property type="protein sequence ID" value="SJN45692.1"/>
    <property type="molecule type" value="Genomic_DNA"/>
</dbReference>
<name>A0A1R4KN75_9MICO</name>
<organism evidence="2 3">
    <name type="scientific">Microbacterium esteraromaticum</name>
    <dbReference type="NCBI Taxonomy" id="57043"/>
    <lineage>
        <taxon>Bacteria</taxon>
        <taxon>Bacillati</taxon>
        <taxon>Actinomycetota</taxon>
        <taxon>Actinomycetes</taxon>
        <taxon>Micrococcales</taxon>
        <taxon>Microbacteriaceae</taxon>
        <taxon>Microbacterium</taxon>
    </lineage>
</organism>
<dbReference type="Proteomes" id="UP000196320">
    <property type="component" value="Unassembled WGS sequence"/>
</dbReference>
<proteinExistence type="predicted"/>
<evidence type="ECO:0000313" key="3">
    <source>
        <dbReference type="Proteomes" id="UP000196320"/>
    </source>
</evidence>
<gene>
    <name evidence="2" type="ORF">FM104_14210</name>
</gene>